<evidence type="ECO:0000313" key="2">
    <source>
        <dbReference type="EMBL" id="WJW68398.1"/>
    </source>
</evidence>
<evidence type="ECO:0000313" key="3">
    <source>
        <dbReference type="Proteomes" id="UP000521676"/>
    </source>
</evidence>
<dbReference type="EMBL" id="JACATZ010000003">
    <property type="protein sequence ID" value="NWJ48465.1"/>
    <property type="molecule type" value="Genomic_DNA"/>
</dbReference>
<accession>A0A8T7M8K6</accession>
<proteinExistence type="predicted"/>
<dbReference type="RefSeq" id="WP_341470302.1">
    <property type="nucleotide sequence ID" value="NZ_CP128400.1"/>
</dbReference>
<sequence>MSTLFFLWDIRSEKEREYKDFISNEFLPLLGKLDMSVTDGWLKIAGEGPQMMYLAESDDLETAIQVLGSKELKAIETRLLPYVENYSKHLAHRDIKNENH</sequence>
<reference evidence="2" key="2">
    <citation type="journal article" date="2024" name="Nature">
        <title>Anoxygenic phototroph of the Chloroflexota uses a type I reaction centre.</title>
        <authorList>
            <person name="Tsuji J.M."/>
            <person name="Shaw N.A."/>
            <person name="Nagashima S."/>
            <person name="Venkiteswaran J.J."/>
            <person name="Schiff S.L."/>
            <person name="Watanabe T."/>
            <person name="Fukui M."/>
            <person name="Hanada S."/>
            <person name="Tank M."/>
            <person name="Neufeld J.D."/>
        </authorList>
    </citation>
    <scope>NUCLEOTIDE SEQUENCE</scope>
    <source>
        <strain evidence="2">L227-S17</strain>
    </source>
</reference>
<name>A0A8T7M8K6_9CHLR</name>
<dbReference type="EMBL" id="CP128400">
    <property type="protein sequence ID" value="WJW68398.1"/>
    <property type="molecule type" value="Genomic_DNA"/>
</dbReference>
<dbReference type="AlphaFoldDB" id="A0A8T7M8K6"/>
<dbReference type="Proteomes" id="UP001431572">
    <property type="component" value="Chromosome 2"/>
</dbReference>
<gene>
    <name evidence="1" type="ORF">HXX08_21625</name>
    <name evidence="2" type="ORF">OZ401_004009</name>
</gene>
<dbReference type="Proteomes" id="UP000521676">
    <property type="component" value="Unassembled WGS sequence"/>
</dbReference>
<evidence type="ECO:0000313" key="4">
    <source>
        <dbReference type="Proteomes" id="UP001431572"/>
    </source>
</evidence>
<keyword evidence="4" id="KW-1185">Reference proteome</keyword>
<protein>
    <submittedName>
        <fullName evidence="1">Uncharacterized protein</fullName>
    </submittedName>
</protein>
<organism evidence="1 3">
    <name type="scientific">Candidatus Chlorohelix allophototropha</name>
    <dbReference type="NCBI Taxonomy" id="3003348"/>
    <lineage>
        <taxon>Bacteria</taxon>
        <taxon>Bacillati</taxon>
        <taxon>Chloroflexota</taxon>
        <taxon>Chloroflexia</taxon>
        <taxon>Candidatus Chloroheliales</taxon>
        <taxon>Candidatus Chloroheliaceae</taxon>
        <taxon>Candidatus Chlorohelix</taxon>
    </lineage>
</organism>
<reference evidence="1 3" key="1">
    <citation type="submission" date="2020-06" db="EMBL/GenBank/DDBJ databases">
        <title>Anoxygenic phototrophic Chloroflexota member uses a Type I reaction center.</title>
        <authorList>
            <person name="Tsuji J.M."/>
            <person name="Shaw N.A."/>
            <person name="Nagashima S."/>
            <person name="Venkiteswaran J."/>
            <person name="Schiff S.L."/>
            <person name="Hanada S."/>
            <person name="Tank M."/>
            <person name="Neufeld J.D."/>
        </authorList>
    </citation>
    <scope>NUCLEOTIDE SEQUENCE [LARGE SCALE GENOMIC DNA]</scope>
    <source>
        <strain evidence="1">L227-S17</strain>
    </source>
</reference>
<evidence type="ECO:0000313" key="1">
    <source>
        <dbReference type="EMBL" id="NWJ48465.1"/>
    </source>
</evidence>